<dbReference type="KEGG" id="ccot:CCAX7_49740"/>
<evidence type="ECO:0000313" key="1">
    <source>
        <dbReference type="EMBL" id="BDI32923.1"/>
    </source>
</evidence>
<proteinExistence type="predicted"/>
<organism evidence="1 2">
    <name type="scientific">Capsulimonas corticalis</name>
    <dbReference type="NCBI Taxonomy" id="2219043"/>
    <lineage>
        <taxon>Bacteria</taxon>
        <taxon>Bacillati</taxon>
        <taxon>Armatimonadota</taxon>
        <taxon>Armatimonadia</taxon>
        <taxon>Capsulimonadales</taxon>
        <taxon>Capsulimonadaceae</taxon>
        <taxon>Capsulimonas</taxon>
    </lineage>
</organism>
<evidence type="ECO:0000313" key="2">
    <source>
        <dbReference type="Proteomes" id="UP000287394"/>
    </source>
</evidence>
<dbReference type="Proteomes" id="UP000287394">
    <property type="component" value="Chromosome"/>
</dbReference>
<dbReference type="InterPro" id="IPR009793">
    <property type="entry name" value="DUF1361"/>
</dbReference>
<name>A0A402CPW5_9BACT</name>
<dbReference type="OrthoDB" id="4540541at2"/>
<keyword evidence="2" id="KW-1185">Reference proteome</keyword>
<accession>A0A402CPW5</accession>
<sequence length="228" mass="26392">MFEHLMLRPPHNVIWNLFLAFIPVVLALIVARGAREDVRRSNRVRWWLWTPVLLVWLVFLPNTCYLLMEWRHYITDLTASRISYNARDNHEALAGLLVSTGFYIIYSGAGLLSFFLAIWPLERLARARLGPVLAWGKVAGFLLCSLGVYLGLVYRFNSWDLVHRAGLNRIFTVIVNSMLAPFTATLIVGFAAILWVLYLGFDIWMDGFAWRMSRRARERNQEDDEISS</sequence>
<dbReference type="EMBL" id="AP025739">
    <property type="protein sequence ID" value="BDI32923.1"/>
    <property type="molecule type" value="Genomic_DNA"/>
</dbReference>
<protein>
    <submittedName>
        <fullName evidence="1">Uncharacterized protein</fullName>
    </submittedName>
</protein>
<reference evidence="1 2" key="1">
    <citation type="journal article" date="2019" name="Int. J. Syst. Evol. Microbiol.">
        <title>Capsulimonas corticalis gen. nov., sp. nov., an aerobic capsulated bacterium, of a novel bacterial order, Capsulimonadales ord. nov., of the class Armatimonadia of the phylum Armatimonadetes.</title>
        <authorList>
            <person name="Li J."/>
            <person name="Kudo C."/>
            <person name="Tonouchi A."/>
        </authorList>
    </citation>
    <scope>NUCLEOTIDE SEQUENCE [LARGE SCALE GENOMIC DNA]</scope>
    <source>
        <strain evidence="1 2">AX-7</strain>
    </source>
</reference>
<dbReference type="Pfam" id="PF07099">
    <property type="entry name" value="DUF1361"/>
    <property type="match status" value="1"/>
</dbReference>
<gene>
    <name evidence="1" type="ORF">CCAX7_49740</name>
</gene>
<dbReference type="AlphaFoldDB" id="A0A402CPW5"/>
<dbReference type="RefSeq" id="WP_119319392.1">
    <property type="nucleotide sequence ID" value="NZ_AP025739.1"/>
</dbReference>